<evidence type="ECO:0000256" key="8">
    <source>
        <dbReference type="ARBA" id="ARBA00023136"/>
    </source>
</evidence>
<keyword evidence="9" id="KW-0675">Receptor</keyword>
<proteinExistence type="inferred from homology"/>
<dbReference type="SMART" id="SM00365">
    <property type="entry name" value="LRR_SD22"/>
    <property type="match status" value="4"/>
</dbReference>
<dbReference type="AlphaFoldDB" id="A0AAJ6QRU8"/>
<dbReference type="SMART" id="SM00364">
    <property type="entry name" value="LRR_BAC"/>
    <property type="match status" value="5"/>
</dbReference>
<keyword evidence="8 12" id="KW-0472">Membrane</keyword>
<dbReference type="PRINTS" id="PR01537">
    <property type="entry name" value="INTRLKN1R1F"/>
</dbReference>
<keyword evidence="4 12" id="KW-0812">Transmembrane</keyword>
<protein>
    <submittedName>
        <fullName evidence="15">Protein toll-like</fullName>
    </submittedName>
</protein>
<evidence type="ECO:0000256" key="12">
    <source>
        <dbReference type="SAM" id="Phobius"/>
    </source>
</evidence>
<organism evidence="14 15">
    <name type="scientific">Galendromus occidentalis</name>
    <name type="common">western predatory mite</name>
    <dbReference type="NCBI Taxonomy" id="34638"/>
    <lineage>
        <taxon>Eukaryota</taxon>
        <taxon>Metazoa</taxon>
        <taxon>Ecdysozoa</taxon>
        <taxon>Arthropoda</taxon>
        <taxon>Chelicerata</taxon>
        <taxon>Arachnida</taxon>
        <taxon>Acari</taxon>
        <taxon>Parasitiformes</taxon>
        <taxon>Mesostigmata</taxon>
        <taxon>Gamasina</taxon>
        <taxon>Phytoseioidea</taxon>
        <taxon>Phytoseiidae</taxon>
        <taxon>Typhlodrominae</taxon>
        <taxon>Galendromus</taxon>
    </lineage>
</organism>
<dbReference type="PANTHER" id="PTHR24365">
    <property type="entry name" value="TOLL-LIKE RECEPTOR"/>
    <property type="match status" value="1"/>
</dbReference>
<reference evidence="15" key="1">
    <citation type="submission" date="2025-08" db="UniProtKB">
        <authorList>
            <consortium name="RefSeq"/>
        </authorList>
    </citation>
    <scope>IDENTIFICATION</scope>
</reference>
<dbReference type="Pfam" id="PF13855">
    <property type="entry name" value="LRR_8"/>
    <property type="match status" value="3"/>
</dbReference>
<sequence length="1062" mass="120996">MNWTHFEKSVVPSTLIIRGLPRVQVRTLSRPAREVPVREIEYIGKNREIRQFTIEYAPNAKPNGMSSLEISCGAGAAEIPKLLEKLKSLNVNDVGDVKFKRCPLPRNLTYGQILDGSDRTVTIFSLISPILDSSVIPKKPFEGFASSIRELSIMETNSSGSKALESFEEGFFEPFGNLTFLSLVRNRINSTVALQPIPHLKELNLSENPLKNLSAGTFQNLTELRWLVLVGCRIESIDRNAFATLGDLKLIDLFKNSLTELPSDLFKNTLQLGEISLSLNDFRNGLPENIFRNLGRLENFTCWRCGLQSLHAGVFRGATRLYRLDLGQNEISILDNDTFRENPRLQFLSLSNNRLSDLEGLNLPPQLKTLELQSNQLSTLPKDLFELAPSLVSINLGRNAIHHLKPGTFSILSQLRALDLSQNLLTNFSSSHSTQWVEIRDVNLNHNRLTTMPNIQSHNIVHFEKFSMRHNKIRFARMLPFRSPKLDIDLRDNPLETVDVSYLMDNFSAGDESPKPRIQYMIDGPLKCDCHLLRFYQYIKNKTIEFGSFPEKLLQCRGQTEPFLSMTEEDFRCKLNETEGCPQPCDCDIAEIDRSVRVDCSGRNLTTLPPLPEKTTELDLSNNHFEEVPAFPETSRLREIDLSNNHIHDISNLVARHGEGWTDVSLANNSIRYIGSLRKENYRVDFSGNLFVCTCDTWTALQNYFKDVEVKERRRVACDELVNQTYLSMNDFLNDSSCDPIIENQKAVNRLTVILVCSAALLIVLITIVYYKNRRRIIVYMFTHHYNIYVLIWPDSEVDCEKTYDAFVSFSDQDINVVHEIIKELEKIDPSSGEPTYKLCLHYRDWIPGNSIVYNIVNSVQNSRRTVLVLSENFISSVWLNVEFRAALTQMIEDRSHKLIIVVIGELPSEKKLDKELQDLLQNTYLKWGNPGFWDHIRFLLPHKNQKSKGIDKTKSVLNGHPMTRILLESRPTSANLARTAETLENEKNRLKSIAQPVGGTLDSANGHINDAYVAVSTEDISVHCDSFKNEDKPKVTSGRHCPRSANAVRPPRKRDKVDSDA</sequence>
<evidence type="ECO:0000313" key="15">
    <source>
        <dbReference type="RefSeq" id="XP_003741824.2"/>
    </source>
</evidence>
<dbReference type="Pfam" id="PF01462">
    <property type="entry name" value="LRRNT"/>
    <property type="match status" value="1"/>
</dbReference>
<name>A0AAJ6QRU8_9ACAR</name>
<keyword evidence="5" id="KW-0732">Signal</keyword>
<accession>A0AAJ6QRU8</accession>
<dbReference type="RefSeq" id="XP_003741824.2">
    <property type="nucleotide sequence ID" value="XM_003741776.2"/>
</dbReference>
<dbReference type="InterPro" id="IPR000372">
    <property type="entry name" value="LRRNT"/>
</dbReference>
<dbReference type="SMART" id="SM00369">
    <property type="entry name" value="LRR_TYP"/>
    <property type="match status" value="10"/>
</dbReference>
<evidence type="ECO:0000256" key="7">
    <source>
        <dbReference type="ARBA" id="ARBA00022989"/>
    </source>
</evidence>
<evidence type="ECO:0000313" key="14">
    <source>
        <dbReference type="Proteomes" id="UP000694867"/>
    </source>
</evidence>
<evidence type="ECO:0000256" key="1">
    <source>
        <dbReference type="ARBA" id="ARBA00004167"/>
    </source>
</evidence>
<dbReference type="Pfam" id="PF01582">
    <property type="entry name" value="TIR"/>
    <property type="match status" value="1"/>
</dbReference>
<evidence type="ECO:0000256" key="9">
    <source>
        <dbReference type="ARBA" id="ARBA00023170"/>
    </source>
</evidence>
<dbReference type="InterPro" id="IPR035897">
    <property type="entry name" value="Toll_tir_struct_dom_sf"/>
</dbReference>
<evidence type="ECO:0000256" key="10">
    <source>
        <dbReference type="ARBA" id="ARBA00023180"/>
    </source>
</evidence>
<dbReference type="SUPFAM" id="SSF52058">
    <property type="entry name" value="L domain-like"/>
    <property type="match status" value="2"/>
</dbReference>
<comment type="similarity">
    <text evidence="2">Belongs to the Toll-like receptor family.</text>
</comment>
<dbReference type="GO" id="GO:0005886">
    <property type="term" value="C:plasma membrane"/>
    <property type="evidence" value="ECO:0007669"/>
    <property type="project" value="TreeGrafter"/>
</dbReference>
<dbReference type="Gene3D" id="3.40.50.10140">
    <property type="entry name" value="Toll/interleukin-1 receptor homology (TIR) domain"/>
    <property type="match status" value="1"/>
</dbReference>
<keyword evidence="7 12" id="KW-1133">Transmembrane helix</keyword>
<dbReference type="Gene3D" id="3.80.10.10">
    <property type="entry name" value="Ribonuclease Inhibitor"/>
    <property type="match status" value="5"/>
</dbReference>
<dbReference type="InterPro" id="IPR032675">
    <property type="entry name" value="LRR_dom_sf"/>
</dbReference>
<dbReference type="InterPro" id="IPR000157">
    <property type="entry name" value="TIR_dom"/>
</dbReference>
<feature type="transmembrane region" description="Helical" evidence="12">
    <location>
        <begin position="751"/>
        <end position="771"/>
    </location>
</feature>
<dbReference type="PROSITE" id="PS51450">
    <property type="entry name" value="LRR"/>
    <property type="match status" value="5"/>
</dbReference>
<dbReference type="Proteomes" id="UP000694867">
    <property type="component" value="Unplaced"/>
</dbReference>
<evidence type="ECO:0000256" key="11">
    <source>
        <dbReference type="SAM" id="MobiDB-lite"/>
    </source>
</evidence>
<evidence type="ECO:0000256" key="3">
    <source>
        <dbReference type="ARBA" id="ARBA00022614"/>
    </source>
</evidence>
<feature type="domain" description="TIR" evidence="13">
    <location>
        <begin position="802"/>
        <end position="941"/>
    </location>
</feature>
<keyword evidence="6" id="KW-0677">Repeat</keyword>
<keyword evidence="14" id="KW-1185">Reference proteome</keyword>
<comment type="subcellular location">
    <subcellularLocation>
        <location evidence="1">Membrane</location>
        <topology evidence="1">Single-pass membrane protein</topology>
    </subcellularLocation>
</comment>
<dbReference type="KEGG" id="goe:100903409"/>
<dbReference type="SMART" id="SM00255">
    <property type="entry name" value="TIR"/>
    <property type="match status" value="1"/>
</dbReference>
<dbReference type="GeneID" id="100903409"/>
<keyword evidence="10" id="KW-0325">Glycoprotein</keyword>
<gene>
    <name evidence="15" type="primary">LOC100903409</name>
</gene>
<evidence type="ECO:0000256" key="4">
    <source>
        <dbReference type="ARBA" id="ARBA00022692"/>
    </source>
</evidence>
<dbReference type="PROSITE" id="PS50104">
    <property type="entry name" value="TIR"/>
    <property type="match status" value="1"/>
</dbReference>
<evidence type="ECO:0000256" key="5">
    <source>
        <dbReference type="ARBA" id="ARBA00022729"/>
    </source>
</evidence>
<feature type="region of interest" description="Disordered" evidence="11">
    <location>
        <begin position="1029"/>
        <end position="1062"/>
    </location>
</feature>
<dbReference type="GO" id="GO:0007165">
    <property type="term" value="P:signal transduction"/>
    <property type="evidence" value="ECO:0007669"/>
    <property type="project" value="InterPro"/>
</dbReference>
<evidence type="ECO:0000256" key="2">
    <source>
        <dbReference type="ARBA" id="ARBA00009634"/>
    </source>
</evidence>
<dbReference type="GO" id="GO:0038023">
    <property type="term" value="F:signaling receptor activity"/>
    <property type="evidence" value="ECO:0007669"/>
    <property type="project" value="TreeGrafter"/>
</dbReference>
<dbReference type="InterPro" id="IPR003591">
    <property type="entry name" value="Leu-rich_rpt_typical-subtyp"/>
</dbReference>
<dbReference type="InterPro" id="IPR001611">
    <property type="entry name" value="Leu-rich_rpt"/>
</dbReference>
<evidence type="ECO:0000259" key="13">
    <source>
        <dbReference type="PROSITE" id="PS50104"/>
    </source>
</evidence>
<dbReference type="SMART" id="SM00013">
    <property type="entry name" value="LRRNT"/>
    <property type="match status" value="1"/>
</dbReference>
<dbReference type="PANTHER" id="PTHR24365:SF541">
    <property type="entry name" value="PROTEIN TOLL-RELATED"/>
    <property type="match status" value="1"/>
</dbReference>
<evidence type="ECO:0000256" key="6">
    <source>
        <dbReference type="ARBA" id="ARBA00022737"/>
    </source>
</evidence>
<keyword evidence="3" id="KW-0433">Leucine-rich repeat</keyword>
<dbReference type="SUPFAM" id="SSF52200">
    <property type="entry name" value="Toll/Interleukin receptor TIR domain"/>
    <property type="match status" value="1"/>
</dbReference>